<keyword evidence="1" id="KW-0812">Transmembrane</keyword>
<evidence type="ECO:0000256" key="1">
    <source>
        <dbReference type="RuleBase" id="RU363076"/>
    </source>
</evidence>
<dbReference type="InterPro" id="IPR002994">
    <property type="entry name" value="Surf1/Shy1"/>
</dbReference>
<feature type="transmembrane region" description="Helical" evidence="1">
    <location>
        <begin position="181"/>
        <end position="202"/>
    </location>
</feature>
<comment type="subcellular location">
    <subcellularLocation>
        <location evidence="1">Cell membrane</location>
        <topology evidence="1">Multi-pass membrane protein</topology>
    </subcellularLocation>
</comment>
<dbReference type="Pfam" id="PF02104">
    <property type="entry name" value="SURF1"/>
    <property type="match status" value="1"/>
</dbReference>
<comment type="caution">
    <text evidence="1">Lacks conserved residue(s) required for the propagation of feature annotation.</text>
</comment>
<keyword evidence="1" id="KW-1003">Cell membrane</keyword>
<keyword evidence="3" id="KW-1185">Reference proteome</keyword>
<protein>
    <recommendedName>
        <fullName evidence="1">SURF1-like protein</fullName>
    </recommendedName>
</protein>
<dbReference type="CDD" id="cd06662">
    <property type="entry name" value="SURF1"/>
    <property type="match status" value="1"/>
</dbReference>
<keyword evidence="1" id="KW-1133">Transmembrane helix</keyword>
<dbReference type="STRING" id="375574.GCA_001418035_00609"/>
<dbReference type="GO" id="GO:0005886">
    <property type="term" value="C:plasma membrane"/>
    <property type="evidence" value="ECO:0007669"/>
    <property type="project" value="UniProtKB-SubCell"/>
</dbReference>
<keyword evidence="1" id="KW-0472">Membrane</keyword>
<sequence length="209" mass="22671">MALLPFALAVWQWQRGESRSALLSAYEAAATLPAVPLVSLGPHAVPDGRPVALMGRPAGAPLWLDNSLQAGRPGVRLWQPWLLPDGTAVVVDRGWLPAQDATQRLPPLTGPLEGQWVPLPQRFLLDGARRAAEGQIDALDAQALAERLGRPLRPGLVVLTTAVRPLVPSPVRPPFDPARHYGYAVQWLLMGLALTVAAFIFWRRSADEC</sequence>
<evidence type="ECO:0000313" key="2">
    <source>
        <dbReference type="EMBL" id="CUA81962.1"/>
    </source>
</evidence>
<organism evidence="2 3">
    <name type="scientific">Gulbenkiania indica</name>
    <dbReference type="NCBI Taxonomy" id="375574"/>
    <lineage>
        <taxon>Bacteria</taxon>
        <taxon>Pseudomonadati</taxon>
        <taxon>Pseudomonadota</taxon>
        <taxon>Betaproteobacteria</taxon>
        <taxon>Neisseriales</taxon>
        <taxon>Chromobacteriaceae</taxon>
        <taxon>Gulbenkiania</taxon>
    </lineage>
</organism>
<dbReference type="AlphaFoldDB" id="A0A0K6GTM1"/>
<proteinExistence type="inferred from homology"/>
<accession>A0A0K6GTM1</accession>
<dbReference type="Proteomes" id="UP000243535">
    <property type="component" value="Unassembled WGS sequence"/>
</dbReference>
<name>A0A0K6GTM1_9NEIS</name>
<comment type="similarity">
    <text evidence="1">Belongs to the SURF1 family.</text>
</comment>
<dbReference type="PROSITE" id="PS50895">
    <property type="entry name" value="SURF1"/>
    <property type="match status" value="1"/>
</dbReference>
<dbReference type="EMBL" id="CYHA01000001">
    <property type="protein sequence ID" value="CUA81962.1"/>
    <property type="molecule type" value="Genomic_DNA"/>
</dbReference>
<evidence type="ECO:0000313" key="3">
    <source>
        <dbReference type="Proteomes" id="UP000243535"/>
    </source>
</evidence>
<reference evidence="3" key="1">
    <citation type="submission" date="2015-08" db="EMBL/GenBank/DDBJ databases">
        <authorList>
            <person name="Varghese N."/>
        </authorList>
    </citation>
    <scope>NUCLEOTIDE SEQUENCE [LARGE SCALE GENOMIC DNA]</scope>
    <source>
        <strain evidence="3">DSM 17901</strain>
    </source>
</reference>
<gene>
    <name evidence="2" type="ORF">Ga0061063_0810</name>
</gene>